<dbReference type="Gene3D" id="3.30.565.10">
    <property type="entry name" value="Histidine kinase-like ATPase, C-terminal domain"/>
    <property type="match status" value="1"/>
</dbReference>
<dbReference type="SUPFAM" id="SSF55874">
    <property type="entry name" value="ATPase domain of HSP90 chaperone/DNA topoisomerase II/histidine kinase"/>
    <property type="match status" value="1"/>
</dbReference>
<dbReference type="InterPro" id="IPR036890">
    <property type="entry name" value="HATPase_C_sf"/>
</dbReference>
<dbReference type="Pfam" id="PF13581">
    <property type="entry name" value="HATPase_c_2"/>
    <property type="match status" value="1"/>
</dbReference>
<evidence type="ECO:0000256" key="1">
    <source>
        <dbReference type="ARBA" id="ARBA00022527"/>
    </source>
</evidence>
<organism evidence="3 4">
    <name type="scientific">Streptomyces rectiviolaceus</name>
    <dbReference type="NCBI Taxonomy" id="332591"/>
    <lineage>
        <taxon>Bacteria</taxon>
        <taxon>Bacillati</taxon>
        <taxon>Actinomycetota</taxon>
        <taxon>Actinomycetes</taxon>
        <taxon>Kitasatosporales</taxon>
        <taxon>Streptomycetaceae</taxon>
        <taxon>Streptomyces</taxon>
    </lineage>
</organism>
<sequence length="145" mass="15618">MGEVEGDGWPDGAVVSRWPRQPRSVGQAREGLRKVLAAWELSRVEDAALLVLSELLSNAVVHGKVPRGREVETRYLRMACGVRIEVHDTARELPRPLALPGGEMCSGRGLFLVEAVADRWGVTERTGPGKAVWAEVAVPGSAAEA</sequence>
<feature type="domain" description="Histidine kinase/HSP90-like ATPase" evidence="2">
    <location>
        <begin position="20"/>
        <end position="134"/>
    </location>
</feature>
<protein>
    <submittedName>
        <fullName evidence="3">ATP-binding protein</fullName>
    </submittedName>
</protein>
<keyword evidence="1" id="KW-0723">Serine/threonine-protein kinase</keyword>
<keyword evidence="4" id="KW-1185">Reference proteome</keyword>
<dbReference type="EMBL" id="BAAAUG010000035">
    <property type="protein sequence ID" value="GAA3099501.1"/>
    <property type="molecule type" value="Genomic_DNA"/>
</dbReference>
<evidence type="ECO:0000313" key="4">
    <source>
        <dbReference type="Proteomes" id="UP001501637"/>
    </source>
</evidence>
<dbReference type="InterPro" id="IPR003594">
    <property type="entry name" value="HATPase_dom"/>
</dbReference>
<keyword evidence="3" id="KW-0547">Nucleotide-binding</keyword>
<dbReference type="Proteomes" id="UP001501637">
    <property type="component" value="Unassembled WGS sequence"/>
</dbReference>
<gene>
    <name evidence="3" type="ORF">GCM10010449_23390</name>
</gene>
<reference evidence="4" key="1">
    <citation type="journal article" date="2019" name="Int. J. Syst. Evol. Microbiol.">
        <title>The Global Catalogue of Microorganisms (GCM) 10K type strain sequencing project: providing services to taxonomists for standard genome sequencing and annotation.</title>
        <authorList>
            <consortium name="The Broad Institute Genomics Platform"/>
            <consortium name="The Broad Institute Genome Sequencing Center for Infectious Disease"/>
            <person name="Wu L."/>
            <person name="Ma J."/>
        </authorList>
    </citation>
    <scope>NUCLEOTIDE SEQUENCE [LARGE SCALE GENOMIC DNA]</scope>
    <source>
        <strain evidence="4">JCM 9092</strain>
    </source>
</reference>
<accession>A0ABP6MDW6</accession>
<dbReference type="CDD" id="cd16936">
    <property type="entry name" value="HATPase_RsbW-like"/>
    <property type="match status" value="1"/>
</dbReference>
<keyword evidence="1" id="KW-0418">Kinase</keyword>
<keyword evidence="1" id="KW-0808">Transferase</keyword>
<comment type="caution">
    <text evidence="3">The sequence shown here is derived from an EMBL/GenBank/DDBJ whole genome shotgun (WGS) entry which is preliminary data.</text>
</comment>
<proteinExistence type="predicted"/>
<keyword evidence="3" id="KW-0067">ATP-binding</keyword>
<name>A0ABP6MDW6_9ACTN</name>
<dbReference type="PANTHER" id="PTHR35526">
    <property type="entry name" value="ANTI-SIGMA-F FACTOR RSBW-RELATED"/>
    <property type="match status" value="1"/>
</dbReference>
<dbReference type="PANTHER" id="PTHR35526:SF3">
    <property type="entry name" value="ANTI-SIGMA-F FACTOR RSBW"/>
    <property type="match status" value="1"/>
</dbReference>
<evidence type="ECO:0000313" key="3">
    <source>
        <dbReference type="EMBL" id="GAA3099501.1"/>
    </source>
</evidence>
<dbReference type="InterPro" id="IPR050267">
    <property type="entry name" value="Anti-sigma-factor_SerPK"/>
</dbReference>
<dbReference type="GO" id="GO:0005524">
    <property type="term" value="F:ATP binding"/>
    <property type="evidence" value="ECO:0007669"/>
    <property type="project" value="UniProtKB-KW"/>
</dbReference>
<dbReference type="RefSeq" id="WP_344520585.1">
    <property type="nucleotide sequence ID" value="NZ_BAAAUG010000035.1"/>
</dbReference>
<evidence type="ECO:0000259" key="2">
    <source>
        <dbReference type="Pfam" id="PF13581"/>
    </source>
</evidence>